<dbReference type="Proteomes" id="UP001595767">
    <property type="component" value="Unassembled WGS sequence"/>
</dbReference>
<dbReference type="RefSeq" id="WP_378553146.1">
    <property type="nucleotide sequence ID" value="NZ_JBHSBA010000014.1"/>
</dbReference>
<evidence type="ECO:0000313" key="1">
    <source>
        <dbReference type="EMBL" id="MFC4127625.1"/>
    </source>
</evidence>
<evidence type="ECO:0000313" key="2">
    <source>
        <dbReference type="Proteomes" id="UP001595767"/>
    </source>
</evidence>
<keyword evidence="2" id="KW-1185">Reference proteome</keyword>
<proteinExistence type="predicted"/>
<reference evidence="2" key="1">
    <citation type="journal article" date="2019" name="Int. J. Syst. Evol. Microbiol.">
        <title>The Global Catalogue of Microorganisms (GCM) 10K type strain sequencing project: providing services to taxonomists for standard genome sequencing and annotation.</title>
        <authorList>
            <consortium name="The Broad Institute Genomics Platform"/>
            <consortium name="The Broad Institute Genome Sequencing Center for Infectious Disease"/>
            <person name="Wu L."/>
            <person name="Ma J."/>
        </authorList>
    </citation>
    <scope>NUCLEOTIDE SEQUENCE [LARGE SCALE GENOMIC DNA]</scope>
    <source>
        <strain evidence="2">CGMCC 4.7204</strain>
    </source>
</reference>
<gene>
    <name evidence="1" type="ORF">ACFOW8_22100</name>
</gene>
<name>A0ABV8LBJ7_9NOCA</name>
<dbReference type="EMBL" id="JBHSBA010000014">
    <property type="protein sequence ID" value="MFC4127625.1"/>
    <property type="molecule type" value="Genomic_DNA"/>
</dbReference>
<accession>A0ABV8LBJ7</accession>
<sequence>MYIVDVEGSMFPVDCALSEQGFLAPDYSDPPFRTGTQHQPSEVYFDPEAPIVTESGC</sequence>
<comment type="caution">
    <text evidence="1">The sequence shown here is derived from an EMBL/GenBank/DDBJ whole genome shotgun (WGS) entry which is preliminary data.</text>
</comment>
<protein>
    <submittedName>
        <fullName evidence="1">Uncharacterized protein</fullName>
    </submittedName>
</protein>
<organism evidence="1 2">
    <name type="scientific">Nocardia rhizosphaerae</name>
    <dbReference type="NCBI Taxonomy" id="1691571"/>
    <lineage>
        <taxon>Bacteria</taxon>
        <taxon>Bacillati</taxon>
        <taxon>Actinomycetota</taxon>
        <taxon>Actinomycetes</taxon>
        <taxon>Mycobacteriales</taxon>
        <taxon>Nocardiaceae</taxon>
        <taxon>Nocardia</taxon>
    </lineage>
</organism>